<evidence type="ECO:0000256" key="3">
    <source>
        <dbReference type="ARBA" id="ARBA00022692"/>
    </source>
</evidence>
<organism evidence="7 8">
    <name type="scientific">Rhizobium tropici</name>
    <dbReference type="NCBI Taxonomy" id="398"/>
    <lineage>
        <taxon>Bacteria</taxon>
        <taxon>Pseudomonadati</taxon>
        <taxon>Pseudomonadota</taxon>
        <taxon>Alphaproteobacteria</taxon>
        <taxon>Hyphomicrobiales</taxon>
        <taxon>Rhizobiaceae</taxon>
        <taxon>Rhizobium/Agrobacterium group</taxon>
        <taxon>Rhizobium</taxon>
    </lineage>
</organism>
<dbReference type="PANTHER" id="PTHR33931">
    <property type="entry name" value="HOLIN-LIKE PROTEIN CIDA-RELATED"/>
    <property type="match status" value="1"/>
</dbReference>
<keyword evidence="3 6" id="KW-0812">Transmembrane</keyword>
<evidence type="ECO:0000313" key="8">
    <source>
        <dbReference type="Proteomes" id="UP000251205"/>
    </source>
</evidence>
<proteinExistence type="predicted"/>
<protein>
    <submittedName>
        <fullName evidence="7">CidA/LrgA family protein</fullName>
    </submittedName>
</protein>
<evidence type="ECO:0000256" key="2">
    <source>
        <dbReference type="ARBA" id="ARBA00022475"/>
    </source>
</evidence>
<dbReference type="Pfam" id="PF03788">
    <property type="entry name" value="LrgA"/>
    <property type="match status" value="1"/>
</dbReference>
<evidence type="ECO:0000256" key="1">
    <source>
        <dbReference type="ARBA" id="ARBA00004651"/>
    </source>
</evidence>
<keyword evidence="4 6" id="KW-1133">Transmembrane helix</keyword>
<comment type="subcellular location">
    <subcellularLocation>
        <location evidence="1">Cell membrane</location>
        <topology evidence="1">Multi-pass membrane protein</topology>
    </subcellularLocation>
</comment>
<feature type="transmembrane region" description="Helical" evidence="6">
    <location>
        <begin position="63"/>
        <end position="83"/>
    </location>
</feature>
<evidence type="ECO:0000256" key="6">
    <source>
        <dbReference type="SAM" id="Phobius"/>
    </source>
</evidence>
<keyword evidence="5 6" id="KW-0472">Membrane</keyword>
<reference evidence="7 8" key="1">
    <citation type="submission" date="2018-06" db="EMBL/GenBank/DDBJ databases">
        <title>Whole Genome Sequence of an efficient microsymbiont, Rhizobium tropici.</title>
        <authorList>
            <person name="Srinivasan R."/>
            <person name="Singh H.V."/>
            <person name="Srivastava R."/>
            <person name="Kumari B."/>
            <person name="Radhakrishna A."/>
        </authorList>
    </citation>
    <scope>NUCLEOTIDE SEQUENCE [LARGE SCALE GENOMIC DNA]</scope>
    <source>
        <strain evidence="7 8">IGFRI Rhizo-19</strain>
    </source>
</reference>
<name>A0A329Y1Y4_RHITR</name>
<evidence type="ECO:0000313" key="7">
    <source>
        <dbReference type="EMBL" id="RAX37901.1"/>
    </source>
</evidence>
<dbReference type="EMBL" id="QMKK01000056">
    <property type="protein sequence ID" value="RAX37901.1"/>
    <property type="molecule type" value="Genomic_DNA"/>
</dbReference>
<evidence type="ECO:0000256" key="4">
    <source>
        <dbReference type="ARBA" id="ARBA00022989"/>
    </source>
</evidence>
<comment type="caution">
    <text evidence="7">The sequence shown here is derived from an EMBL/GenBank/DDBJ whole genome shotgun (WGS) entry which is preliminary data.</text>
</comment>
<dbReference type="AlphaFoldDB" id="A0A329Y1Y4"/>
<dbReference type="PANTHER" id="PTHR33931:SF2">
    <property type="entry name" value="HOLIN-LIKE PROTEIN CIDA"/>
    <property type="match status" value="1"/>
</dbReference>
<dbReference type="Proteomes" id="UP000251205">
    <property type="component" value="Unassembled WGS sequence"/>
</dbReference>
<feature type="transmembrane region" description="Helical" evidence="6">
    <location>
        <begin position="89"/>
        <end position="113"/>
    </location>
</feature>
<evidence type="ECO:0000256" key="5">
    <source>
        <dbReference type="ARBA" id="ARBA00023136"/>
    </source>
</evidence>
<keyword evidence="2" id="KW-1003">Cell membrane</keyword>
<feature type="transmembrane region" description="Helical" evidence="6">
    <location>
        <begin position="25"/>
        <end position="43"/>
    </location>
</feature>
<dbReference type="InterPro" id="IPR005538">
    <property type="entry name" value="LrgA/CidA"/>
</dbReference>
<accession>A0A329Y1Y4</accession>
<gene>
    <name evidence="7" type="ORF">DQ393_29910</name>
</gene>
<dbReference type="GO" id="GO:0005886">
    <property type="term" value="C:plasma membrane"/>
    <property type="evidence" value="ECO:0007669"/>
    <property type="project" value="UniProtKB-SubCell"/>
</dbReference>
<sequence>MLVGITFLLIFQLVGEIIAYYLDGLVPGPVIGMALIFGALIAFRRTPIGRLMQPTVPTSHTLLANFGVLFVPAGVGIIQHLDLLAERGLALFVTIAVSTVATLIVTVWCYLAIKRLIGGASHG</sequence>
<dbReference type="RefSeq" id="WP_112345333.1">
    <property type="nucleotide sequence ID" value="NZ_QMKK01000056.1"/>
</dbReference>
<dbReference type="OrthoDB" id="385012at2"/>